<name>A0ACB8Z7N9_ARCLA</name>
<organism evidence="1 2">
    <name type="scientific">Arctium lappa</name>
    <name type="common">Greater burdock</name>
    <name type="synonym">Lappa major</name>
    <dbReference type="NCBI Taxonomy" id="4217"/>
    <lineage>
        <taxon>Eukaryota</taxon>
        <taxon>Viridiplantae</taxon>
        <taxon>Streptophyta</taxon>
        <taxon>Embryophyta</taxon>
        <taxon>Tracheophyta</taxon>
        <taxon>Spermatophyta</taxon>
        <taxon>Magnoliopsida</taxon>
        <taxon>eudicotyledons</taxon>
        <taxon>Gunneridae</taxon>
        <taxon>Pentapetalae</taxon>
        <taxon>asterids</taxon>
        <taxon>campanulids</taxon>
        <taxon>Asterales</taxon>
        <taxon>Asteraceae</taxon>
        <taxon>Carduoideae</taxon>
        <taxon>Cardueae</taxon>
        <taxon>Arctiinae</taxon>
        <taxon>Arctium</taxon>
    </lineage>
</organism>
<accession>A0ACB8Z7N9</accession>
<protein>
    <submittedName>
        <fullName evidence="1">Uncharacterized protein</fullName>
    </submittedName>
</protein>
<evidence type="ECO:0000313" key="2">
    <source>
        <dbReference type="Proteomes" id="UP001055879"/>
    </source>
</evidence>
<dbReference type="EMBL" id="CM042057">
    <property type="protein sequence ID" value="KAI3693279.1"/>
    <property type="molecule type" value="Genomic_DNA"/>
</dbReference>
<gene>
    <name evidence="1" type="ORF">L6452_33112</name>
</gene>
<evidence type="ECO:0000313" key="1">
    <source>
        <dbReference type="EMBL" id="KAI3693279.1"/>
    </source>
</evidence>
<reference evidence="1 2" key="2">
    <citation type="journal article" date="2022" name="Mol. Ecol. Resour.">
        <title>The genomes of chicory, endive, great burdock and yacon provide insights into Asteraceae paleo-polyploidization history and plant inulin production.</title>
        <authorList>
            <person name="Fan W."/>
            <person name="Wang S."/>
            <person name="Wang H."/>
            <person name="Wang A."/>
            <person name="Jiang F."/>
            <person name="Liu H."/>
            <person name="Zhao H."/>
            <person name="Xu D."/>
            <person name="Zhang Y."/>
        </authorList>
    </citation>
    <scope>NUCLEOTIDE SEQUENCE [LARGE SCALE GENOMIC DNA]</scope>
    <source>
        <strain evidence="2">cv. Niubang</strain>
    </source>
</reference>
<dbReference type="Proteomes" id="UP001055879">
    <property type="component" value="Linkage Group LG11"/>
</dbReference>
<sequence length="161" mass="18128">MAAGELLIDYNQRLLDHYPMYLNFMAVLFALVIQIQTLNRTAMNQLRVAVIVFTINFTTLAMTIPPPAAVEIEDSIYRRISLVVYNFLGRRQTEPTPPPVTTAVAPPAAPETNFWGIFTVVYNHVMGMAIEPTAPILPVRMPPTTTARWWSSGYISRPSIY</sequence>
<keyword evidence="2" id="KW-1185">Reference proteome</keyword>
<comment type="caution">
    <text evidence="1">The sequence shown here is derived from an EMBL/GenBank/DDBJ whole genome shotgun (WGS) entry which is preliminary data.</text>
</comment>
<proteinExistence type="predicted"/>
<reference evidence="2" key="1">
    <citation type="journal article" date="2022" name="Mol. Ecol. Resour.">
        <title>The genomes of chicory, endive, great burdock and yacon provide insights into Asteraceae palaeo-polyploidization history and plant inulin production.</title>
        <authorList>
            <person name="Fan W."/>
            <person name="Wang S."/>
            <person name="Wang H."/>
            <person name="Wang A."/>
            <person name="Jiang F."/>
            <person name="Liu H."/>
            <person name="Zhao H."/>
            <person name="Xu D."/>
            <person name="Zhang Y."/>
        </authorList>
    </citation>
    <scope>NUCLEOTIDE SEQUENCE [LARGE SCALE GENOMIC DNA]</scope>
    <source>
        <strain evidence="2">cv. Niubang</strain>
    </source>
</reference>